<evidence type="ECO:0000313" key="2">
    <source>
        <dbReference type="Proteomes" id="UP000294813"/>
    </source>
</evidence>
<comment type="caution">
    <text evidence="1">The sequence shown here is derived from an EMBL/GenBank/DDBJ whole genome shotgun (WGS) entry which is preliminary data.</text>
</comment>
<organism evidence="1 2">
    <name type="scientific">Heliophilum fasciatum</name>
    <dbReference type="NCBI Taxonomy" id="35700"/>
    <lineage>
        <taxon>Bacteria</taxon>
        <taxon>Bacillati</taxon>
        <taxon>Bacillota</taxon>
        <taxon>Clostridia</taxon>
        <taxon>Eubacteriales</taxon>
        <taxon>Heliobacteriaceae</taxon>
        <taxon>Heliophilum</taxon>
    </lineage>
</organism>
<dbReference type="OrthoDB" id="1722928at2"/>
<dbReference type="RefSeq" id="WP_131919636.1">
    <property type="nucleotide sequence ID" value="NZ_JAOQNU010000017.1"/>
</dbReference>
<dbReference type="EMBL" id="SLXT01000018">
    <property type="protein sequence ID" value="TCP63471.1"/>
    <property type="molecule type" value="Genomic_DNA"/>
</dbReference>
<evidence type="ECO:0000313" key="1">
    <source>
        <dbReference type="EMBL" id="TCP63471.1"/>
    </source>
</evidence>
<gene>
    <name evidence="1" type="ORF">EDD73_11814</name>
</gene>
<proteinExistence type="predicted"/>
<sequence length="174" mass="19503">MFGGIRWLPVLLFTVVALGGLGAGQVVYDRYWVEAPYAQAIASVLPEAAIQVHKESDHTRIELQGPPIEDLGASYPVIYQASQERFGPNVQISWPPTDDPLLQSLWDQLQFLIYQGIETGNYTVMKESSDQLIQGYSGVTGKVAMDRDFVYVQLVHGDDCLYQVIPREKRGETR</sequence>
<keyword evidence="2" id="KW-1185">Reference proteome</keyword>
<protein>
    <submittedName>
        <fullName evidence="1">Uncharacterized protein</fullName>
    </submittedName>
</protein>
<dbReference type="AlphaFoldDB" id="A0A4R2RU76"/>
<accession>A0A4R2RU76</accession>
<reference evidence="1 2" key="1">
    <citation type="submission" date="2019-03" db="EMBL/GenBank/DDBJ databases">
        <title>Genomic Encyclopedia of Type Strains, Phase IV (KMG-IV): sequencing the most valuable type-strain genomes for metagenomic binning, comparative biology and taxonomic classification.</title>
        <authorList>
            <person name="Goeker M."/>
        </authorList>
    </citation>
    <scope>NUCLEOTIDE SEQUENCE [LARGE SCALE GENOMIC DNA]</scope>
    <source>
        <strain evidence="1 2">DSM 11170</strain>
    </source>
</reference>
<name>A0A4R2RU76_9FIRM</name>
<dbReference type="Proteomes" id="UP000294813">
    <property type="component" value="Unassembled WGS sequence"/>
</dbReference>